<dbReference type="OrthoDB" id="7631220at2"/>
<protein>
    <submittedName>
        <fullName evidence="2">Uncharacterized protein</fullName>
    </submittedName>
</protein>
<keyword evidence="3" id="KW-1185">Reference proteome</keyword>
<feature type="transmembrane region" description="Helical" evidence="1">
    <location>
        <begin position="37"/>
        <end position="61"/>
    </location>
</feature>
<comment type="caution">
    <text evidence="2">The sequence shown here is derived from an EMBL/GenBank/DDBJ whole genome shotgun (WGS) entry which is preliminary data.</text>
</comment>
<keyword evidence="1" id="KW-0472">Membrane</keyword>
<evidence type="ECO:0000256" key="1">
    <source>
        <dbReference type="SAM" id="Phobius"/>
    </source>
</evidence>
<gene>
    <name evidence="2" type="ORF">D1223_17140</name>
</gene>
<accession>A0A399R7N6</accession>
<proteinExistence type="predicted"/>
<keyword evidence="1" id="KW-0812">Transmembrane</keyword>
<sequence length="76" mass="7904">MAALIVTILVFVAAGSGVFFASQKMGGVRKDGRPNQVPWGLVMVGCVLVGFLAMVHGINLVGLETGPEHSLLGRGR</sequence>
<evidence type="ECO:0000313" key="2">
    <source>
        <dbReference type="EMBL" id="RIJ26674.1"/>
    </source>
</evidence>
<dbReference type="AlphaFoldDB" id="A0A399R7N6"/>
<keyword evidence="1" id="KW-1133">Transmembrane helix</keyword>
<name>A0A399R7N6_9PROT</name>
<dbReference type="Proteomes" id="UP000266385">
    <property type="component" value="Unassembled WGS sequence"/>
</dbReference>
<dbReference type="RefSeq" id="WP_119377568.1">
    <property type="nucleotide sequence ID" value="NZ_QWFX01000016.1"/>
</dbReference>
<evidence type="ECO:0000313" key="3">
    <source>
        <dbReference type="Proteomes" id="UP000266385"/>
    </source>
</evidence>
<dbReference type="EMBL" id="QWFX01000016">
    <property type="protein sequence ID" value="RIJ26674.1"/>
    <property type="molecule type" value="Genomic_DNA"/>
</dbReference>
<reference evidence="2 3" key="1">
    <citation type="submission" date="2018-08" db="EMBL/GenBank/DDBJ databases">
        <title>Henriciella mobilis sp. nov., isolated from seawater.</title>
        <authorList>
            <person name="Cheng H."/>
            <person name="Wu Y.-H."/>
            <person name="Xu X.-W."/>
            <person name="Guo L.-L."/>
        </authorList>
    </citation>
    <scope>NUCLEOTIDE SEQUENCE [LARGE SCALE GENOMIC DNA]</scope>
    <source>
        <strain evidence="2 3">JN25</strain>
    </source>
</reference>
<organism evidence="2 3">
    <name type="scientific">Henriciella mobilis</name>
    <dbReference type="NCBI Taxonomy" id="2305467"/>
    <lineage>
        <taxon>Bacteria</taxon>
        <taxon>Pseudomonadati</taxon>
        <taxon>Pseudomonadota</taxon>
        <taxon>Alphaproteobacteria</taxon>
        <taxon>Hyphomonadales</taxon>
        <taxon>Hyphomonadaceae</taxon>
        <taxon>Henriciella</taxon>
    </lineage>
</organism>